<gene>
    <name evidence="2" type="ORF">EV420DRAFT_1476660</name>
</gene>
<evidence type="ECO:0000256" key="1">
    <source>
        <dbReference type="SAM" id="MobiDB-lite"/>
    </source>
</evidence>
<name>A0AA39NC11_ARMTA</name>
<dbReference type="AlphaFoldDB" id="A0AA39NC11"/>
<dbReference type="RefSeq" id="XP_060334339.1">
    <property type="nucleotide sequence ID" value="XM_060469347.1"/>
</dbReference>
<feature type="region of interest" description="Disordered" evidence="1">
    <location>
        <begin position="50"/>
        <end position="92"/>
    </location>
</feature>
<feature type="compositionally biased region" description="Low complexity" evidence="1">
    <location>
        <begin position="55"/>
        <end position="70"/>
    </location>
</feature>
<evidence type="ECO:0000313" key="3">
    <source>
        <dbReference type="Proteomes" id="UP001175211"/>
    </source>
</evidence>
<dbReference type="EMBL" id="JAUEPS010000008">
    <property type="protein sequence ID" value="KAK0462873.1"/>
    <property type="molecule type" value="Genomic_DNA"/>
</dbReference>
<sequence length="288" mass="32623">MNGLSYPTYPYPYHDGESQPYFPTPPPSASFAPPTYEAVTGVQTHYQQALTSGLQTPASSPTSTQSTPPAESSRRIPPPLGWSAPSRQLSRPCRCGHGRCRWRFFYPTRMMLAVHEVLPFQIQPQGPYTTIRPPRELSKSQMETFLVSLNGSEYSFLKAFASPLYRYCRDSAKRRRLFLQCEPWIDVDRIESGKVVCLGCGCDVSLGDVEYNPGNWMRHRDCVLSPQAHKLISETTVAWAFEDRFAPAWDGIHYALNGHEAAKSWKAPELFAPARMVLAWMVYLFFEA</sequence>
<accession>A0AA39NC11</accession>
<comment type="caution">
    <text evidence="2">The sequence shown here is derived from an EMBL/GenBank/DDBJ whole genome shotgun (WGS) entry which is preliminary data.</text>
</comment>
<dbReference type="Proteomes" id="UP001175211">
    <property type="component" value="Unassembled WGS sequence"/>
</dbReference>
<feature type="region of interest" description="Disordered" evidence="1">
    <location>
        <begin position="16"/>
        <end position="35"/>
    </location>
</feature>
<proteinExistence type="predicted"/>
<organism evidence="2 3">
    <name type="scientific">Armillaria tabescens</name>
    <name type="common">Ringless honey mushroom</name>
    <name type="synonym">Agaricus tabescens</name>
    <dbReference type="NCBI Taxonomy" id="1929756"/>
    <lineage>
        <taxon>Eukaryota</taxon>
        <taxon>Fungi</taxon>
        <taxon>Dikarya</taxon>
        <taxon>Basidiomycota</taxon>
        <taxon>Agaricomycotina</taxon>
        <taxon>Agaricomycetes</taxon>
        <taxon>Agaricomycetidae</taxon>
        <taxon>Agaricales</taxon>
        <taxon>Marasmiineae</taxon>
        <taxon>Physalacriaceae</taxon>
        <taxon>Desarmillaria</taxon>
    </lineage>
</organism>
<keyword evidence="3" id="KW-1185">Reference proteome</keyword>
<dbReference type="GeneID" id="85352895"/>
<reference evidence="2" key="1">
    <citation type="submission" date="2023-06" db="EMBL/GenBank/DDBJ databases">
        <authorList>
            <consortium name="Lawrence Berkeley National Laboratory"/>
            <person name="Ahrendt S."/>
            <person name="Sahu N."/>
            <person name="Indic B."/>
            <person name="Wong-Bajracharya J."/>
            <person name="Merenyi Z."/>
            <person name="Ke H.-M."/>
            <person name="Monk M."/>
            <person name="Kocsube S."/>
            <person name="Drula E."/>
            <person name="Lipzen A."/>
            <person name="Balint B."/>
            <person name="Henrissat B."/>
            <person name="Andreopoulos B."/>
            <person name="Martin F.M."/>
            <person name="Harder C.B."/>
            <person name="Rigling D."/>
            <person name="Ford K.L."/>
            <person name="Foster G.D."/>
            <person name="Pangilinan J."/>
            <person name="Papanicolaou A."/>
            <person name="Barry K."/>
            <person name="LaButti K."/>
            <person name="Viragh M."/>
            <person name="Koriabine M."/>
            <person name="Yan M."/>
            <person name="Riley R."/>
            <person name="Champramary S."/>
            <person name="Plett K.L."/>
            <person name="Tsai I.J."/>
            <person name="Slot J."/>
            <person name="Sipos G."/>
            <person name="Plett J."/>
            <person name="Nagy L.G."/>
            <person name="Grigoriev I.V."/>
        </authorList>
    </citation>
    <scope>NUCLEOTIDE SEQUENCE</scope>
    <source>
        <strain evidence="2">CCBAS 213</strain>
    </source>
</reference>
<evidence type="ECO:0000313" key="2">
    <source>
        <dbReference type="EMBL" id="KAK0462873.1"/>
    </source>
</evidence>
<protein>
    <submittedName>
        <fullName evidence="2">Uncharacterized protein</fullName>
    </submittedName>
</protein>